<evidence type="ECO:0000313" key="3">
    <source>
        <dbReference type="Proteomes" id="UP001567538"/>
    </source>
</evidence>
<gene>
    <name evidence="2" type="ORF">AAHA92_16595</name>
</gene>
<reference evidence="2 3" key="1">
    <citation type="submission" date="2024-06" db="EMBL/GenBank/DDBJ databases">
        <title>A chromosome level genome sequence of Diviner's sage (Salvia divinorum).</title>
        <authorList>
            <person name="Ford S.A."/>
            <person name="Ro D.-K."/>
            <person name="Ness R.W."/>
            <person name="Phillips M.A."/>
        </authorList>
    </citation>
    <scope>NUCLEOTIDE SEQUENCE [LARGE SCALE GENOMIC DNA]</scope>
    <source>
        <strain evidence="2">SAF-2024a</strain>
        <tissue evidence="2">Leaf</tissue>
    </source>
</reference>
<dbReference type="Proteomes" id="UP001567538">
    <property type="component" value="Unassembled WGS sequence"/>
</dbReference>
<keyword evidence="3" id="KW-1185">Reference proteome</keyword>
<sequence>MVNLKPSKHKGPYRPGQKYTVVFIAPASPLAASEHSHRRIAGADSQPGILPWSTDSSRHNHATHLARILEN</sequence>
<comment type="caution">
    <text evidence="2">The sequence shown here is derived from an EMBL/GenBank/DDBJ whole genome shotgun (WGS) entry which is preliminary data.</text>
</comment>
<dbReference type="EMBL" id="JBEAFC010000007">
    <property type="protein sequence ID" value="KAL1548352.1"/>
    <property type="molecule type" value="Genomic_DNA"/>
</dbReference>
<protein>
    <submittedName>
        <fullName evidence="2">Uncharacterized protein</fullName>
    </submittedName>
</protein>
<organism evidence="2 3">
    <name type="scientific">Salvia divinorum</name>
    <name type="common">Maria pastora</name>
    <name type="synonym">Diviner's sage</name>
    <dbReference type="NCBI Taxonomy" id="28513"/>
    <lineage>
        <taxon>Eukaryota</taxon>
        <taxon>Viridiplantae</taxon>
        <taxon>Streptophyta</taxon>
        <taxon>Embryophyta</taxon>
        <taxon>Tracheophyta</taxon>
        <taxon>Spermatophyta</taxon>
        <taxon>Magnoliopsida</taxon>
        <taxon>eudicotyledons</taxon>
        <taxon>Gunneridae</taxon>
        <taxon>Pentapetalae</taxon>
        <taxon>asterids</taxon>
        <taxon>lamiids</taxon>
        <taxon>Lamiales</taxon>
        <taxon>Lamiaceae</taxon>
        <taxon>Nepetoideae</taxon>
        <taxon>Mentheae</taxon>
        <taxon>Salviinae</taxon>
        <taxon>Salvia</taxon>
        <taxon>Salvia subgen. Calosphace</taxon>
    </lineage>
</organism>
<accession>A0ABD1GW19</accession>
<feature type="region of interest" description="Disordered" evidence="1">
    <location>
        <begin position="43"/>
        <end position="71"/>
    </location>
</feature>
<name>A0ABD1GW19_SALDI</name>
<dbReference type="AlphaFoldDB" id="A0ABD1GW19"/>
<evidence type="ECO:0000313" key="2">
    <source>
        <dbReference type="EMBL" id="KAL1548352.1"/>
    </source>
</evidence>
<proteinExistence type="predicted"/>
<evidence type="ECO:0000256" key="1">
    <source>
        <dbReference type="SAM" id="MobiDB-lite"/>
    </source>
</evidence>